<evidence type="ECO:0000313" key="3">
    <source>
        <dbReference type="Proteomes" id="UP000028990"/>
    </source>
</evidence>
<dbReference type="AlphaFoldDB" id="A0A091CZC4"/>
<keyword evidence="3" id="KW-1185">Reference proteome</keyword>
<protein>
    <submittedName>
        <fullName evidence="2">Uncharacterized protein</fullName>
    </submittedName>
</protein>
<sequence>MQDRCPAVCYPSNTWQDNGQWKPKKEAQRGPLGDSKTRQPARGHPSLHLLVPRENLQQEGAPKRGNQESSYTNNFKAAALFRLSLFLLHLKLRGFASQCKVKSSKVRRGKLQTLAECVWLFLGPGPRAARRGRHTGDAARGPQCPGCVSFA</sequence>
<accession>A0A091CZC4</accession>
<evidence type="ECO:0000256" key="1">
    <source>
        <dbReference type="SAM" id="MobiDB-lite"/>
    </source>
</evidence>
<dbReference type="Proteomes" id="UP000028990">
    <property type="component" value="Unassembled WGS sequence"/>
</dbReference>
<feature type="region of interest" description="Disordered" evidence="1">
    <location>
        <begin position="12"/>
        <end position="69"/>
    </location>
</feature>
<evidence type="ECO:0000313" key="2">
    <source>
        <dbReference type="EMBL" id="KFO25164.1"/>
    </source>
</evidence>
<organism evidence="2 3">
    <name type="scientific">Fukomys damarensis</name>
    <name type="common">Damaraland mole rat</name>
    <name type="synonym">Cryptomys damarensis</name>
    <dbReference type="NCBI Taxonomy" id="885580"/>
    <lineage>
        <taxon>Eukaryota</taxon>
        <taxon>Metazoa</taxon>
        <taxon>Chordata</taxon>
        <taxon>Craniata</taxon>
        <taxon>Vertebrata</taxon>
        <taxon>Euteleostomi</taxon>
        <taxon>Mammalia</taxon>
        <taxon>Eutheria</taxon>
        <taxon>Euarchontoglires</taxon>
        <taxon>Glires</taxon>
        <taxon>Rodentia</taxon>
        <taxon>Hystricomorpha</taxon>
        <taxon>Bathyergidae</taxon>
        <taxon>Fukomys</taxon>
    </lineage>
</organism>
<gene>
    <name evidence="2" type="ORF">H920_13446</name>
</gene>
<dbReference type="EMBL" id="KN123395">
    <property type="protein sequence ID" value="KFO25164.1"/>
    <property type="molecule type" value="Genomic_DNA"/>
</dbReference>
<proteinExistence type="predicted"/>
<name>A0A091CZC4_FUKDA</name>
<reference evidence="2 3" key="1">
    <citation type="submission" date="2013-11" db="EMBL/GenBank/DDBJ databases">
        <title>The Damaraland mole rat (Fukomys damarensis) genome and evolution of African mole rats.</title>
        <authorList>
            <person name="Gladyshev V.N."/>
            <person name="Fang X."/>
        </authorList>
    </citation>
    <scope>NUCLEOTIDE SEQUENCE [LARGE SCALE GENOMIC DNA]</scope>
    <source>
        <tissue evidence="2">Liver</tissue>
    </source>
</reference>